<dbReference type="AlphaFoldDB" id="V2UEM0"/>
<dbReference type="STRING" id="396323.VH98_05580"/>
<sequence>MINLESLQLLARYNIWATTKLSQSLADVTDADFYRDSGLFFQSIFGTLNHLLLGEHELWFPRFAKGYSPTLQLNSIVEQNRHVLIQTLQEKALSWITFLNVLDPQDLAGNLNYQTSAGQPKSLPYAATLVHVFNHGTHHRGQISAALTAMGYACPELDLVYMLVEEQQNLQ</sequence>
<organism evidence="4 5">
    <name type="scientific">Acinetobacter brisouii CIP 110357</name>
    <dbReference type="NCBI Taxonomy" id="1341683"/>
    <lineage>
        <taxon>Bacteria</taxon>
        <taxon>Pseudomonadati</taxon>
        <taxon>Pseudomonadota</taxon>
        <taxon>Gammaproteobacteria</taxon>
        <taxon>Moraxellales</taxon>
        <taxon>Moraxellaceae</taxon>
        <taxon>Acinetobacter</taxon>
    </lineage>
</organism>
<dbReference type="SUPFAM" id="SSF109854">
    <property type="entry name" value="DinB/YfiT-like putative metalloenzymes"/>
    <property type="match status" value="1"/>
</dbReference>
<dbReference type="PANTHER" id="PTHR37302:SF1">
    <property type="entry name" value="PROTEIN DINB"/>
    <property type="match status" value="1"/>
</dbReference>
<proteinExistence type="inferred from homology"/>
<dbReference type="Gene3D" id="1.20.120.450">
    <property type="entry name" value="dinb family like domain"/>
    <property type="match status" value="1"/>
</dbReference>
<dbReference type="PATRIC" id="fig|1341683.3.peg.120"/>
<evidence type="ECO:0000313" key="5">
    <source>
        <dbReference type="Proteomes" id="UP000018418"/>
    </source>
</evidence>
<dbReference type="EMBL" id="AYEU01000001">
    <property type="protein sequence ID" value="ESK53013.1"/>
    <property type="molecule type" value="Genomic_DNA"/>
</dbReference>
<dbReference type="Proteomes" id="UP000018418">
    <property type="component" value="Unassembled WGS sequence"/>
</dbReference>
<evidence type="ECO:0008006" key="6">
    <source>
        <dbReference type="Google" id="ProtNLM"/>
    </source>
</evidence>
<accession>V2UEM0</accession>
<dbReference type="PANTHER" id="PTHR37302">
    <property type="entry name" value="SLR1116 PROTEIN"/>
    <property type="match status" value="1"/>
</dbReference>
<comment type="caution">
    <text evidence="4">The sequence shown here is derived from an EMBL/GenBank/DDBJ whole genome shotgun (WGS) entry which is preliminary data.</text>
</comment>
<feature type="binding site" evidence="3">
    <location>
        <position position="50"/>
    </location>
    <ligand>
        <name>a divalent metal cation</name>
        <dbReference type="ChEBI" id="CHEBI:60240"/>
    </ligand>
</feature>
<dbReference type="InterPro" id="IPR034660">
    <property type="entry name" value="DinB/YfiT-like"/>
</dbReference>
<evidence type="ECO:0000313" key="4">
    <source>
        <dbReference type="EMBL" id="ESK53013.1"/>
    </source>
</evidence>
<gene>
    <name evidence="4" type="ORF">P255_00121</name>
</gene>
<feature type="binding site" evidence="3">
    <location>
        <position position="139"/>
    </location>
    <ligand>
        <name>a divalent metal cation</name>
        <dbReference type="ChEBI" id="CHEBI:60240"/>
    </ligand>
</feature>
<evidence type="ECO:0000256" key="1">
    <source>
        <dbReference type="ARBA" id="ARBA00008635"/>
    </source>
</evidence>
<feature type="binding site" evidence="3">
    <location>
        <position position="135"/>
    </location>
    <ligand>
        <name>a divalent metal cation</name>
        <dbReference type="ChEBI" id="CHEBI:60240"/>
    </ligand>
</feature>
<protein>
    <recommendedName>
        <fullName evidence="6">DinB family protein</fullName>
    </recommendedName>
</protein>
<dbReference type="Pfam" id="PF05163">
    <property type="entry name" value="DinB"/>
    <property type="match status" value="1"/>
</dbReference>
<evidence type="ECO:0000256" key="2">
    <source>
        <dbReference type="ARBA" id="ARBA00022723"/>
    </source>
</evidence>
<comment type="similarity">
    <text evidence="1">Belongs to the DinB family.</text>
</comment>
<dbReference type="InterPro" id="IPR007837">
    <property type="entry name" value="DinB"/>
</dbReference>
<dbReference type="GO" id="GO:0046872">
    <property type="term" value="F:metal ion binding"/>
    <property type="evidence" value="ECO:0007669"/>
    <property type="project" value="UniProtKB-KW"/>
</dbReference>
<evidence type="ECO:0000256" key="3">
    <source>
        <dbReference type="PIRSR" id="PIRSR607837-1"/>
    </source>
</evidence>
<keyword evidence="2 3" id="KW-0479">Metal-binding</keyword>
<keyword evidence="5" id="KW-1185">Reference proteome</keyword>
<name>V2UEM0_9GAMM</name>
<reference evidence="4 5" key="1">
    <citation type="submission" date="2013-10" db="EMBL/GenBank/DDBJ databases">
        <title>The Genome Sequence of Acinetobacter brisouii CIP 110357.</title>
        <authorList>
            <consortium name="The Broad Institute Genomics Platform"/>
            <consortium name="The Broad Institute Genome Sequencing Center for Infectious Disease"/>
            <person name="Cerqueira G."/>
            <person name="Feldgarden M."/>
            <person name="Courvalin P."/>
            <person name="Grillot-Courvalin C."/>
            <person name="Clermont D."/>
            <person name="Rocha E."/>
            <person name="Yoon E.-J."/>
            <person name="Nemec A."/>
            <person name="Young S.K."/>
            <person name="Zeng Q."/>
            <person name="Gargeya S."/>
            <person name="Fitzgerald M."/>
            <person name="Abouelleil A."/>
            <person name="Alvarado L."/>
            <person name="Berlin A.M."/>
            <person name="Chapman S.B."/>
            <person name="Gainer-Dewar J."/>
            <person name="Goldberg J."/>
            <person name="Gnerre S."/>
            <person name="Griggs A."/>
            <person name="Gujja S."/>
            <person name="Hansen M."/>
            <person name="Howarth C."/>
            <person name="Imamovic A."/>
            <person name="Ireland A."/>
            <person name="Larimer J."/>
            <person name="McCowan C."/>
            <person name="Murphy C."/>
            <person name="Pearson M."/>
            <person name="Poon T.W."/>
            <person name="Priest M."/>
            <person name="Roberts A."/>
            <person name="Saif S."/>
            <person name="Shea T."/>
            <person name="Sykes S."/>
            <person name="Wortman J."/>
            <person name="Nusbaum C."/>
            <person name="Birren B."/>
        </authorList>
    </citation>
    <scope>NUCLEOTIDE SEQUENCE [LARGE SCALE GENOMIC DNA]</scope>
    <source>
        <strain evidence="4 5">CIP 110357</strain>
    </source>
</reference>
<dbReference type="HOGENOM" id="CLU_101283_1_1_6"/>